<dbReference type="GO" id="GO:0005975">
    <property type="term" value="P:carbohydrate metabolic process"/>
    <property type="evidence" value="ECO:0007669"/>
    <property type="project" value="InterPro"/>
</dbReference>
<dbReference type="SUPFAM" id="SSF51569">
    <property type="entry name" value="Aldolase"/>
    <property type="match status" value="1"/>
</dbReference>
<dbReference type="Proteomes" id="UP000294309">
    <property type="component" value="Chromosome"/>
</dbReference>
<dbReference type="Pfam" id="PF01116">
    <property type="entry name" value="F_bP_aldolase"/>
    <property type="match status" value="1"/>
</dbReference>
<evidence type="ECO:0000256" key="1">
    <source>
        <dbReference type="ARBA" id="ARBA00001947"/>
    </source>
</evidence>
<evidence type="ECO:0000313" key="3">
    <source>
        <dbReference type="Proteomes" id="UP000294309"/>
    </source>
</evidence>
<accession>A0A4P7AGA5</accession>
<gene>
    <name evidence="2" type="ORF">SGLAD_v1c01850</name>
</gene>
<dbReference type="Gene3D" id="3.20.20.70">
    <property type="entry name" value="Aldolase class I"/>
    <property type="match status" value="1"/>
</dbReference>
<dbReference type="AlphaFoldDB" id="A0A4P7AGA5"/>
<keyword evidence="3" id="KW-1185">Reference proteome</keyword>
<dbReference type="PANTHER" id="PTHR30304:SF0">
    <property type="entry name" value="D-TAGATOSE-1,6-BISPHOSPHATE ALDOLASE SUBUNIT GATY-RELATED"/>
    <property type="match status" value="1"/>
</dbReference>
<proteinExistence type="predicted"/>
<dbReference type="InterPro" id="IPR050246">
    <property type="entry name" value="Class_II_FBP_aldolase"/>
</dbReference>
<dbReference type="EMBL" id="CP038013">
    <property type="protein sequence ID" value="QBQ07384.1"/>
    <property type="molecule type" value="Genomic_DNA"/>
</dbReference>
<reference evidence="2 3" key="1">
    <citation type="submission" date="2019-03" db="EMBL/GenBank/DDBJ databases">
        <title>Complete genome sequence of Spiroplasma gladiatoris TG-1 (DSM 22552).</title>
        <authorList>
            <person name="Lin Y.-C."/>
            <person name="Chou L."/>
            <person name="Kuo C.-H."/>
        </authorList>
    </citation>
    <scope>NUCLEOTIDE SEQUENCE [LARGE SCALE GENOMIC DNA]</scope>
    <source>
        <strain evidence="2 3">TG-1</strain>
    </source>
</reference>
<name>A0A4P7AGA5_9MOLU</name>
<protein>
    <submittedName>
        <fullName evidence="2">Class II fructose-bisphosphate aldolase</fullName>
    </submittedName>
</protein>
<dbReference type="KEGG" id="sgq:SGLAD_v1c01850"/>
<dbReference type="GO" id="GO:0008270">
    <property type="term" value="F:zinc ion binding"/>
    <property type="evidence" value="ECO:0007669"/>
    <property type="project" value="InterPro"/>
</dbReference>
<sequence>MCDVGLIFKPFNQNVKETLEVVEYVKKHGVEVESEIGHVGVKEDYRNSSSNGYTDVKEALDFNKLTQIDALAIAIWTNHGLFKGKIKLQFELLEQLKQKIKTL</sequence>
<dbReference type="InterPro" id="IPR013785">
    <property type="entry name" value="Aldolase_TIM"/>
</dbReference>
<dbReference type="InterPro" id="IPR000771">
    <property type="entry name" value="FBA_II"/>
</dbReference>
<evidence type="ECO:0000313" key="2">
    <source>
        <dbReference type="EMBL" id="QBQ07384.1"/>
    </source>
</evidence>
<comment type="cofactor">
    <cofactor evidence="1">
        <name>Zn(2+)</name>
        <dbReference type="ChEBI" id="CHEBI:29105"/>
    </cofactor>
</comment>
<organism evidence="2 3">
    <name type="scientific">Spiroplasma gladiatoris</name>
    <dbReference type="NCBI Taxonomy" id="2143"/>
    <lineage>
        <taxon>Bacteria</taxon>
        <taxon>Bacillati</taxon>
        <taxon>Mycoplasmatota</taxon>
        <taxon>Mollicutes</taxon>
        <taxon>Entomoplasmatales</taxon>
        <taxon>Spiroplasmataceae</taxon>
        <taxon>Spiroplasma</taxon>
    </lineage>
</organism>
<dbReference type="PANTHER" id="PTHR30304">
    <property type="entry name" value="D-TAGATOSE-1,6-BISPHOSPHATE ALDOLASE"/>
    <property type="match status" value="1"/>
</dbReference>
<dbReference type="GO" id="GO:0016832">
    <property type="term" value="F:aldehyde-lyase activity"/>
    <property type="evidence" value="ECO:0007669"/>
    <property type="project" value="InterPro"/>
</dbReference>